<gene>
    <name evidence="3" type="ORF">GCM10009810_17600</name>
</gene>
<evidence type="ECO:0000259" key="2">
    <source>
        <dbReference type="Pfam" id="PF00582"/>
    </source>
</evidence>
<dbReference type="PANTHER" id="PTHR46268">
    <property type="entry name" value="STRESS RESPONSE PROTEIN NHAX"/>
    <property type="match status" value="1"/>
</dbReference>
<feature type="domain" description="UspA" evidence="2">
    <location>
        <begin position="153"/>
        <end position="292"/>
    </location>
</feature>
<sequence length="292" mass="31280">MTYLVCYSPHKDDIGAIDLACQFARSEHDTVHALTVVPRGWETAVAGDTDRDFEQWAAQEGAASAAEALEVLARHTDVVSTATWVAGRSVPQAVCEQVDALGASLIVVGSGENGPRGYVTVTSKTDRMLHSAAVPVAIAPRGYRPVPDSRITRVTMGFRDDDASWTLLDLVASICARIGASLRLVTFAVRPRRMVVSAMRDDESDIFAQWKSQAQAGLDEAVTHLRDQGLVDVEAVLAQGRSWGGAMDSVEWGREDVLVVGSSSTHKLAQVFLGSSAAKILRNSTVPVIVVP</sequence>
<dbReference type="RefSeq" id="WP_324385683.1">
    <property type="nucleotide sequence ID" value="NZ_BAAAPN010000044.1"/>
</dbReference>
<proteinExistence type="inferred from homology"/>
<comment type="similarity">
    <text evidence="1">Belongs to the universal stress protein A family.</text>
</comment>
<dbReference type="InterPro" id="IPR006015">
    <property type="entry name" value="Universal_stress_UspA"/>
</dbReference>
<keyword evidence="4" id="KW-1185">Reference proteome</keyword>
<dbReference type="EMBL" id="BAAAPN010000044">
    <property type="protein sequence ID" value="GAA1758487.1"/>
    <property type="molecule type" value="Genomic_DNA"/>
</dbReference>
<evidence type="ECO:0000313" key="4">
    <source>
        <dbReference type="Proteomes" id="UP001501475"/>
    </source>
</evidence>
<name>A0ABN2KKE2_9MICO</name>
<protein>
    <submittedName>
        <fullName evidence="3">Universal stress protein</fullName>
    </submittedName>
</protein>
<dbReference type="InterPro" id="IPR014729">
    <property type="entry name" value="Rossmann-like_a/b/a_fold"/>
</dbReference>
<dbReference type="SUPFAM" id="SSF52402">
    <property type="entry name" value="Adenine nucleotide alpha hydrolases-like"/>
    <property type="match status" value="2"/>
</dbReference>
<dbReference type="Proteomes" id="UP001501475">
    <property type="component" value="Unassembled WGS sequence"/>
</dbReference>
<accession>A0ABN2KKE2</accession>
<dbReference type="PRINTS" id="PR01438">
    <property type="entry name" value="UNVRSLSTRESS"/>
</dbReference>
<dbReference type="InterPro" id="IPR006016">
    <property type="entry name" value="UspA"/>
</dbReference>
<dbReference type="PANTHER" id="PTHR46268:SF6">
    <property type="entry name" value="UNIVERSAL STRESS PROTEIN UP12"/>
    <property type="match status" value="1"/>
</dbReference>
<comment type="caution">
    <text evidence="3">The sequence shown here is derived from an EMBL/GenBank/DDBJ whole genome shotgun (WGS) entry which is preliminary data.</text>
</comment>
<dbReference type="Gene3D" id="3.40.50.620">
    <property type="entry name" value="HUPs"/>
    <property type="match status" value="2"/>
</dbReference>
<dbReference type="CDD" id="cd00293">
    <property type="entry name" value="USP-like"/>
    <property type="match status" value="2"/>
</dbReference>
<evidence type="ECO:0000313" key="3">
    <source>
        <dbReference type="EMBL" id="GAA1758487.1"/>
    </source>
</evidence>
<feature type="domain" description="UspA" evidence="2">
    <location>
        <begin position="4"/>
        <end position="139"/>
    </location>
</feature>
<evidence type="ECO:0000256" key="1">
    <source>
        <dbReference type="ARBA" id="ARBA00008791"/>
    </source>
</evidence>
<organism evidence="3 4">
    <name type="scientific">Nostocoides vanveenii</name>
    <dbReference type="NCBI Taxonomy" id="330835"/>
    <lineage>
        <taxon>Bacteria</taxon>
        <taxon>Bacillati</taxon>
        <taxon>Actinomycetota</taxon>
        <taxon>Actinomycetes</taxon>
        <taxon>Micrococcales</taxon>
        <taxon>Intrasporangiaceae</taxon>
        <taxon>Nostocoides</taxon>
    </lineage>
</organism>
<dbReference type="Pfam" id="PF00582">
    <property type="entry name" value="Usp"/>
    <property type="match status" value="2"/>
</dbReference>
<reference evidence="3 4" key="1">
    <citation type="journal article" date="2019" name="Int. J. Syst. Evol. Microbiol.">
        <title>The Global Catalogue of Microorganisms (GCM) 10K type strain sequencing project: providing services to taxonomists for standard genome sequencing and annotation.</title>
        <authorList>
            <consortium name="The Broad Institute Genomics Platform"/>
            <consortium name="The Broad Institute Genome Sequencing Center for Infectious Disease"/>
            <person name="Wu L."/>
            <person name="Ma J."/>
        </authorList>
    </citation>
    <scope>NUCLEOTIDE SEQUENCE [LARGE SCALE GENOMIC DNA]</scope>
    <source>
        <strain evidence="3 4">JCM 15591</strain>
    </source>
</reference>